<evidence type="ECO:0000256" key="1">
    <source>
        <dbReference type="ARBA" id="ARBA00022723"/>
    </source>
</evidence>
<dbReference type="AlphaFoldDB" id="A0A4Y9ZQQ5"/>
<evidence type="ECO:0000256" key="4">
    <source>
        <dbReference type="ARBA" id="ARBA00022833"/>
    </source>
</evidence>
<evidence type="ECO:0000256" key="6">
    <source>
        <dbReference type="SAM" id="MobiDB-lite"/>
    </source>
</evidence>
<dbReference type="Proteomes" id="UP000298061">
    <property type="component" value="Unassembled WGS sequence"/>
</dbReference>
<dbReference type="PANTHER" id="PTHR14003:SF19">
    <property type="entry name" value="YY2 TRANSCRIPTION FACTOR"/>
    <property type="match status" value="1"/>
</dbReference>
<dbReference type="STRING" id="135208.A0A4Y9ZQQ5"/>
<dbReference type="Gene3D" id="3.30.160.60">
    <property type="entry name" value="Classic Zinc Finger"/>
    <property type="match status" value="1"/>
</dbReference>
<dbReference type="GO" id="GO:0000978">
    <property type="term" value="F:RNA polymerase II cis-regulatory region sequence-specific DNA binding"/>
    <property type="evidence" value="ECO:0007669"/>
    <property type="project" value="TreeGrafter"/>
</dbReference>
<dbReference type="PROSITE" id="PS50157">
    <property type="entry name" value="ZINC_FINGER_C2H2_2"/>
    <property type="match status" value="3"/>
</dbReference>
<evidence type="ECO:0000256" key="3">
    <source>
        <dbReference type="ARBA" id="ARBA00022771"/>
    </source>
</evidence>
<dbReference type="PANTHER" id="PTHR14003">
    <property type="entry name" value="TRANSCRIPTIONAL REPRESSOR PROTEIN YY"/>
    <property type="match status" value="1"/>
</dbReference>
<feature type="domain" description="C2H2-type" evidence="7">
    <location>
        <begin position="83"/>
        <end position="110"/>
    </location>
</feature>
<gene>
    <name evidence="8" type="ORF">EWM64_g7428</name>
</gene>
<keyword evidence="1" id="KW-0479">Metal-binding</keyword>
<sequence>MAPTRTSKRESKRTSPKPFKAERVICPDCGTSINRKTDLPRHRKKHQPHAFRYYCKEPGCGFSCLQKSALKPHGNTHSKAKTEHCPDCTQSFADASSLSRHRKNEHGHQPHHTKAYLEIKKGASKKSASKTTSSAAVRAERRDERRAAPYGVPAPTARSAARAKKTAKESSSDFADTGLFYAPSNNAFSSSALSDLSELLRTLPSLSLSSNAPSLSYSSSSSTTASGPATPEELSCSCSNSGDDFDVSMLGPSMPQGPPLLASHPMFGYEVDLTDGDWAAFVQQENNNCYGMNSPAPIPAQNWTGADVYSQALYNAVQAAPAPEANFHAAMFQDVPVSYSGAVSQSMNYALPLAQPSMPELGFNATYDQYAPAQVEQLQPAASQALSELAAQMNVSEQQVALWLAEMDEATPEFYTQ</sequence>
<feature type="region of interest" description="Disordered" evidence="6">
    <location>
        <begin position="121"/>
        <end position="169"/>
    </location>
</feature>
<organism evidence="8 9">
    <name type="scientific">Hericium alpestre</name>
    <dbReference type="NCBI Taxonomy" id="135208"/>
    <lineage>
        <taxon>Eukaryota</taxon>
        <taxon>Fungi</taxon>
        <taxon>Dikarya</taxon>
        <taxon>Basidiomycota</taxon>
        <taxon>Agaricomycotina</taxon>
        <taxon>Agaricomycetes</taxon>
        <taxon>Russulales</taxon>
        <taxon>Hericiaceae</taxon>
        <taxon>Hericium</taxon>
    </lineage>
</organism>
<comment type="caution">
    <text evidence="8">The sequence shown here is derived from an EMBL/GenBank/DDBJ whole genome shotgun (WGS) entry which is preliminary data.</text>
</comment>
<evidence type="ECO:0000313" key="9">
    <source>
        <dbReference type="Proteomes" id="UP000298061"/>
    </source>
</evidence>
<feature type="region of interest" description="Disordered" evidence="6">
    <location>
        <begin position="209"/>
        <end position="238"/>
    </location>
</feature>
<proteinExistence type="predicted"/>
<evidence type="ECO:0000313" key="8">
    <source>
        <dbReference type="EMBL" id="TFY76584.1"/>
    </source>
</evidence>
<feature type="domain" description="C2H2-type" evidence="7">
    <location>
        <begin position="24"/>
        <end position="46"/>
    </location>
</feature>
<dbReference type="GO" id="GO:0000785">
    <property type="term" value="C:chromatin"/>
    <property type="evidence" value="ECO:0007669"/>
    <property type="project" value="TreeGrafter"/>
</dbReference>
<dbReference type="EMBL" id="SFCI01001163">
    <property type="protein sequence ID" value="TFY76584.1"/>
    <property type="molecule type" value="Genomic_DNA"/>
</dbReference>
<dbReference type="OrthoDB" id="654211at2759"/>
<dbReference type="SMART" id="SM00355">
    <property type="entry name" value="ZnF_C2H2"/>
    <property type="match status" value="3"/>
</dbReference>
<keyword evidence="4" id="KW-0862">Zinc</keyword>
<accession>A0A4Y9ZQQ5</accession>
<dbReference type="InterPro" id="IPR013087">
    <property type="entry name" value="Znf_C2H2_type"/>
</dbReference>
<dbReference type="Pfam" id="PF00096">
    <property type="entry name" value="zf-C2H2"/>
    <property type="match status" value="1"/>
</dbReference>
<name>A0A4Y9ZQQ5_9AGAM</name>
<reference evidence="8 9" key="1">
    <citation type="submission" date="2019-02" db="EMBL/GenBank/DDBJ databases">
        <title>Genome sequencing of the rare red list fungi Hericium alpestre (H. flagellum).</title>
        <authorList>
            <person name="Buettner E."/>
            <person name="Kellner H."/>
        </authorList>
    </citation>
    <scope>NUCLEOTIDE SEQUENCE [LARGE SCALE GENOMIC DNA]</scope>
    <source>
        <strain evidence="8 9">DSM 108284</strain>
    </source>
</reference>
<dbReference type="GO" id="GO:0005667">
    <property type="term" value="C:transcription regulator complex"/>
    <property type="evidence" value="ECO:0007669"/>
    <property type="project" value="TreeGrafter"/>
</dbReference>
<feature type="domain" description="C2H2-type" evidence="7">
    <location>
        <begin position="53"/>
        <end position="82"/>
    </location>
</feature>
<dbReference type="InterPro" id="IPR036236">
    <property type="entry name" value="Znf_C2H2_sf"/>
</dbReference>
<evidence type="ECO:0000256" key="5">
    <source>
        <dbReference type="PROSITE-ProRule" id="PRU00042"/>
    </source>
</evidence>
<protein>
    <recommendedName>
        <fullName evidence="7">C2H2-type domain-containing protein</fullName>
    </recommendedName>
</protein>
<feature type="compositionally biased region" description="Basic and acidic residues" evidence="6">
    <location>
        <begin position="138"/>
        <end position="147"/>
    </location>
</feature>
<dbReference type="GO" id="GO:0008270">
    <property type="term" value="F:zinc ion binding"/>
    <property type="evidence" value="ECO:0007669"/>
    <property type="project" value="UniProtKB-KW"/>
</dbReference>
<dbReference type="PROSITE" id="PS00028">
    <property type="entry name" value="ZINC_FINGER_C2H2_1"/>
    <property type="match status" value="3"/>
</dbReference>
<keyword evidence="2" id="KW-0677">Repeat</keyword>
<dbReference type="SUPFAM" id="SSF57667">
    <property type="entry name" value="beta-beta-alpha zinc fingers"/>
    <property type="match status" value="1"/>
</dbReference>
<keyword evidence="9" id="KW-1185">Reference proteome</keyword>
<evidence type="ECO:0000259" key="7">
    <source>
        <dbReference type="PROSITE" id="PS50157"/>
    </source>
</evidence>
<keyword evidence="3 5" id="KW-0863">Zinc-finger</keyword>
<dbReference type="GO" id="GO:0031519">
    <property type="term" value="C:PcG protein complex"/>
    <property type="evidence" value="ECO:0007669"/>
    <property type="project" value="TreeGrafter"/>
</dbReference>
<evidence type="ECO:0000256" key="2">
    <source>
        <dbReference type="ARBA" id="ARBA00022737"/>
    </source>
</evidence>
<feature type="compositionally biased region" description="Low complexity" evidence="6">
    <location>
        <begin position="209"/>
        <end position="231"/>
    </location>
</feature>
<dbReference type="GO" id="GO:0000981">
    <property type="term" value="F:DNA-binding transcription factor activity, RNA polymerase II-specific"/>
    <property type="evidence" value="ECO:0007669"/>
    <property type="project" value="TreeGrafter"/>
</dbReference>